<dbReference type="PANTHER" id="PTHR38590:SF1">
    <property type="entry name" value="BLL0828 PROTEIN"/>
    <property type="match status" value="1"/>
</dbReference>
<dbReference type="RefSeq" id="WP_167918915.1">
    <property type="nucleotide sequence ID" value="NZ_JAATIT010000001.1"/>
</dbReference>
<gene>
    <name evidence="2" type="ORF">GGR90_000351</name>
</gene>
<dbReference type="InterPro" id="IPR011335">
    <property type="entry name" value="Restrct_endonuc-II-like"/>
</dbReference>
<evidence type="ECO:0000259" key="1">
    <source>
        <dbReference type="Pfam" id="PF04480"/>
    </source>
</evidence>
<name>A0A7X5XNN8_9SPHN</name>
<dbReference type="PANTHER" id="PTHR38590">
    <property type="entry name" value="BLL0828 PROTEIN"/>
    <property type="match status" value="1"/>
</dbReference>
<protein>
    <submittedName>
        <fullName evidence="2">Very-short-patch-repair endonuclease</fullName>
    </submittedName>
</protein>
<dbReference type="Proteomes" id="UP000535078">
    <property type="component" value="Unassembled WGS sequence"/>
</dbReference>
<reference evidence="2 3" key="1">
    <citation type="submission" date="2020-03" db="EMBL/GenBank/DDBJ databases">
        <title>Genomic Encyclopedia of Type Strains, Phase IV (KMG-IV): sequencing the most valuable type-strain genomes for metagenomic binning, comparative biology and taxonomic classification.</title>
        <authorList>
            <person name="Goeker M."/>
        </authorList>
    </citation>
    <scope>NUCLEOTIDE SEQUENCE [LARGE SCALE GENOMIC DNA]</scope>
    <source>
        <strain evidence="2 3">DSM 25229</strain>
    </source>
</reference>
<dbReference type="AlphaFoldDB" id="A0A7X5XNN8"/>
<comment type="caution">
    <text evidence="2">The sequence shown here is derived from an EMBL/GenBank/DDBJ whole genome shotgun (WGS) entry which is preliminary data.</text>
</comment>
<feature type="domain" description="DUF559" evidence="1">
    <location>
        <begin position="3"/>
        <end position="96"/>
    </location>
</feature>
<dbReference type="EMBL" id="JAATIT010000001">
    <property type="protein sequence ID" value="NJB88199.1"/>
    <property type="molecule type" value="Genomic_DNA"/>
</dbReference>
<organism evidence="2 3">
    <name type="scientific">Sphingopyxis italica</name>
    <dbReference type="NCBI Taxonomy" id="1129133"/>
    <lineage>
        <taxon>Bacteria</taxon>
        <taxon>Pseudomonadati</taxon>
        <taxon>Pseudomonadota</taxon>
        <taxon>Alphaproteobacteria</taxon>
        <taxon>Sphingomonadales</taxon>
        <taxon>Sphingomonadaceae</taxon>
        <taxon>Sphingopyxis</taxon>
    </lineage>
</organism>
<sequence>MSLPEVLLWQILRKQPGYVKFRRQHPIGRYVLDFYVLELKLAIEIDGVGHDMGDRPERDDSRDQWLESQGIRMLRIAAKDVLADPAGVADSIVRVCTER</sequence>
<keyword evidence="2" id="KW-0378">Hydrolase</keyword>
<evidence type="ECO:0000313" key="2">
    <source>
        <dbReference type="EMBL" id="NJB88199.1"/>
    </source>
</evidence>
<keyword evidence="2" id="KW-0540">Nuclease</keyword>
<dbReference type="InterPro" id="IPR047216">
    <property type="entry name" value="Endonuclease_DUF559_bact"/>
</dbReference>
<dbReference type="SUPFAM" id="SSF52980">
    <property type="entry name" value="Restriction endonuclease-like"/>
    <property type="match status" value="1"/>
</dbReference>
<dbReference type="GO" id="GO:0004519">
    <property type="term" value="F:endonuclease activity"/>
    <property type="evidence" value="ECO:0007669"/>
    <property type="project" value="UniProtKB-KW"/>
</dbReference>
<evidence type="ECO:0000313" key="3">
    <source>
        <dbReference type="Proteomes" id="UP000535078"/>
    </source>
</evidence>
<keyword evidence="2" id="KW-0255">Endonuclease</keyword>
<dbReference type="InterPro" id="IPR007569">
    <property type="entry name" value="DUF559"/>
</dbReference>
<dbReference type="CDD" id="cd01038">
    <property type="entry name" value="Endonuclease_DUF559"/>
    <property type="match status" value="1"/>
</dbReference>
<keyword evidence="3" id="KW-1185">Reference proteome</keyword>
<dbReference type="Pfam" id="PF04480">
    <property type="entry name" value="DUF559"/>
    <property type="match status" value="1"/>
</dbReference>
<accession>A0A7X5XNN8</accession>
<dbReference type="Gene3D" id="3.40.960.10">
    <property type="entry name" value="VSR Endonuclease"/>
    <property type="match status" value="1"/>
</dbReference>
<proteinExistence type="predicted"/>